<feature type="transmembrane region" description="Helical" evidence="5">
    <location>
        <begin position="12"/>
        <end position="30"/>
    </location>
</feature>
<evidence type="ECO:0000313" key="6">
    <source>
        <dbReference type="EMBL" id="KAF2120798.1"/>
    </source>
</evidence>
<dbReference type="PANTHER" id="PTHR31465">
    <property type="entry name" value="PROTEIN RTA1-RELATED"/>
    <property type="match status" value="1"/>
</dbReference>
<dbReference type="EMBL" id="ML977313">
    <property type="protein sequence ID" value="KAF2120798.1"/>
    <property type="molecule type" value="Genomic_DNA"/>
</dbReference>
<keyword evidence="2 5" id="KW-0812">Transmembrane</keyword>
<keyword evidence="7" id="KW-1185">Reference proteome</keyword>
<proteinExistence type="predicted"/>
<evidence type="ECO:0000256" key="1">
    <source>
        <dbReference type="ARBA" id="ARBA00004141"/>
    </source>
</evidence>
<evidence type="ECO:0000256" key="4">
    <source>
        <dbReference type="ARBA" id="ARBA00023136"/>
    </source>
</evidence>
<protein>
    <submittedName>
        <fullName evidence="6">RTA1 like protein-domain-containing protein</fullName>
    </submittedName>
</protein>
<evidence type="ECO:0000256" key="5">
    <source>
        <dbReference type="SAM" id="Phobius"/>
    </source>
</evidence>
<comment type="subcellular location">
    <subcellularLocation>
        <location evidence="1">Membrane</location>
        <topology evidence="1">Multi-pass membrane protein</topology>
    </subcellularLocation>
</comment>
<keyword evidence="3 5" id="KW-1133">Transmembrane helix</keyword>
<name>A0A6A5ZRB4_9PLEO</name>
<feature type="transmembrane region" description="Helical" evidence="5">
    <location>
        <begin position="42"/>
        <end position="61"/>
    </location>
</feature>
<feature type="transmembrane region" description="Helical" evidence="5">
    <location>
        <begin position="153"/>
        <end position="176"/>
    </location>
</feature>
<dbReference type="Proteomes" id="UP000799770">
    <property type="component" value="Unassembled WGS sequence"/>
</dbReference>
<dbReference type="Pfam" id="PF04479">
    <property type="entry name" value="RTA1"/>
    <property type="match status" value="1"/>
</dbReference>
<keyword evidence="4 5" id="KW-0472">Membrane</keyword>
<reference evidence="6" key="1">
    <citation type="journal article" date="2020" name="Stud. Mycol.">
        <title>101 Dothideomycetes genomes: a test case for predicting lifestyles and emergence of pathogens.</title>
        <authorList>
            <person name="Haridas S."/>
            <person name="Albert R."/>
            <person name="Binder M."/>
            <person name="Bloem J."/>
            <person name="Labutti K."/>
            <person name="Salamov A."/>
            <person name="Andreopoulos B."/>
            <person name="Baker S."/>
            <person name="Barry K."/>
            <person name="Bills G."/>
            <person name="Bluhm B."/>
            <person name="Cannon C."/>
            <person name="Castanera R."/>
            <person name="Culley D."/>
            <person name="Daum C."/>
            <person name="Ezra D."/>
            <person name="Gonzalez J."/>
            <person name="Henrissat B."/>
            <person name="Kuo A."/>
            <person name="Liang C."/>
            <person name="Lipzen A."/>
            <person name="Lutzoni F."/>
            <person name="Magnuson J."/>
            <person name="Mondo S."/>
            <person name="Nolan M."/>
            <person name="Ohm R."/>
            <person name="Pangilinan J."/>
            <person name="Park H.-J."/>
            <person name="Ramirez L."/>
            <person name="Alfaro M."/>
            <person name="Sun H."/>
            <person name="Tritt A."/>
            <person name="Yoshinaga Y."/>
            <person name="Zwiers L.-H."/>
            <person name="Turgeon B."/>
            <person name="Goodwin S."/>
            <person name="Spatafora J."/>
            <person name="Crous P."/>
            <person name="Grigoriev I."/>
        </authorList>
    </citation>
    <scope>NUCLEOTIDE SEQUENCE</scope>
    <source>
        <strain evidence="6">CBS 627.86</strain>
    </source>
</reference>
<gene>
    <name evidence="6" type="ORF">BDV96DRAFT_628264</name>
</gene>
<sequence>MAVTPPRVYYHYTPSLPAAIVAVVVFFVLFSLHTFKLFKTRTWFCTPFVIGALFEIIGYAGRAYAHTHTDSKPVYIVQTLFILLAPILFAASIYMFLGRIIRSTGLNSLSIVRPTWLTKIFVGGDILCFLVQALGAIILTTSDTSDGVNRGKAIVLVGLVLQIIFFGFFVVTGLVFHMKARKKQASSRFDWQKYMNWLYAVSAIITARNIYRVVEYVQGVNGYLMTHEWSIYTFDALLMATVLGLVQMWYLGNDVANKDGHQDLEMIADHGREPYRQTGH</sequence>
<evidence type="ECO:0000313" key="7">
    <source>
        <dbReference type="Proteomes" id="UP000799770"/>
    </source>
</evidence>
<dbReference type="GO" id="GO:0016020">
    <property type="term" value="C:membrane"/>
    <property type="evidence" value="ECO:0007669"/>
    <property type="project" value="UniProtKB-SubCell"/>
</dbReference>
<dbReference type="OrthoDB" id="3358017at2759"/>
<feature type="transmembrane region" description="Helical" evidence="5">
    <location>
        <begin position="117"/>
        <end position="141"/>
    </location>
</feature>
<feature type="transmembrane region" description="Helical" evidence="5">
    <location>
        <begin position="229"/>
        <end position="251"/>
    </location>
</feature>
<feature type="transmembrane region" description="Helical" evidence="5">
    <location>
        <begin position="197"/>
        <end position="214"/>
    </location>
</feature>
<organism evidence="6 7">
    <name type="scientific">Lophiotrema nucula</name>
    <dbReference type="NCBI Taxonomy" id="690887"/>
    <lineage>
        <taxon>Eukaryota</taxon>
        <taxon>Fungi</taxon>
        <taxon>Dikarya</taxon>
        <taxon>Ascomycota</taxon>
        <taxon>Pezizomycotina</taxon>
        <taxon>Dothideomycetes</taxon>
        <taxon>Pleosporomycetidae</taxon>
        <taxon>Pleosporales</taxon>
        <taxon>Lophiotremataceae</taxon>
        <taxon>Lophiotrema</taxon>
    </lineage>
</organism>
<dbReference type="InterPro" id="IPR007568">
    <property type="entry name" value="RTA1"/>
</dbReference>
<dbReference type="AlphaFoldDB" id="A0A6A5ZRB4"/>
<evidence type="ECO:0000256" key="3">
    <source>
        <dbReference type="ARBA" id="ARBA00022989"/>
    </source>
</evidence>
<feature type="transmembrane region" description="Helical" evidence="5">
    <location>
        <begin position="73"/>
        <end position="97"/>
    </location>
</feature>
<accession>A0A6A5ZRB4</accession>
<dbReference type="PANTHER" id="PTHR31465:SF35">
    <property type="entry name" value="RTA1 DOMAIN PROTEIN-RELATED"/>
    <property type="match status" value="1"/>
</dbReference>
<evidence type="ECO:0000256" key="2">
    <source>
        <dbReference type="ARBA" id="ARBA00022692"/>
    </source>
</evidence>